<proteinExistence type="predicted"/>
<reference evidence="4 5" key="1">
    <citation type="submission" date="2019-03" db="EMBL/GenBank/DDBJ databases">
        <title>Genomic Encyclopedia of Archaeal and Bacterial Type Strains, Phase II (KMG-II): from individual species to whole genera.</title>
        <authorList>
            <person name="Goeker M."/>
        </authorList>
    </citation>
    <scope>NUCLEOTIDE SEQUENCE [LARGE SCALE GENOMIC DNA]</scope>
    <source>
        <strain evidence="4 5">ATCC 25309</strain>
    </source>
</reference>
<keyword evidence="2" id="KW-0732">Signal</keyword>
<keyword evidence="5" id="KW-1185">Reference proteome</keyword>
<feature type="chain" id="PRO_5020716589" description="3-keto-alpha-glucoside-1,2-lyase/3-keto-2-hydroxy-glucal hydratase domain-containing protein" evidence="2">
    <location>
        <begin position="18"/>
        <end position="244"/>
    </location>
</feature>
<organism evidence="4 5">
    <name type="scientific">Prosthecobacter fusiformis</name>
    <dbReference type="NCBI Taxonomy" id="48464"/>
    <lineage>
        <taxon>Bacteria</taxon>
        <taxon>Pseudomonadati</taxon>
        <taxon>Verrucomicrobiota</taxon>
        <taxon>Verrucomicrobiia</taxon>
        <taxon>Verrucomicrobiales</taxon>
        <taxon>Verrucomicrobiaceae</taxon>
        <taxon>Prosthecobacter</taxon>
    </lineage>
</organism>
<feature type="domain" description="3-keto-alpha-glucoside-1,2-lyase/3-keto-2-hydroxy-glucal hydratase" evidence="3">
    <location>
        <begin position="43"/>
        <end position="197"/>
    </location>
</feature>
<dbReference type="EMBL" id="SOCA01000003">
    <property type="protein sequence ID" value="TDU71168.1"/>
    <property type="molecule type" value="Genomic_DNA"/>
</dbReference>
<comment type="caution">
    <text evidence="4">The sequence shown here is derived from an EMBL/GenBank/DDBJ whole genome shotgun (WGS) entry which is preliminary data.</text>
</comment>
<dbReference type="Gene3D" id="2.60.120.560">
    <property type="entry name" value="Exo-inulinase, domain 1"/>
    <property type="match status" value="1"/>
</dbReference>
<feature type="compositionally biased region" description="Basic residues" evidence="1">
    <location>
        <begin position="227"/>
        <end position="244"/>
    </location>
</feature>
<dbReference type="Pfam" id="PF06439">
    <property type="entry name" value="3keto-disac_hyd"/>
    <property type="match status" value="1"/>
</dbReference>
<feature type="signal peptide" evidence="2">
    <location>
        <begin position="1"/>
        <end position="17"/>
    </location>
</feature>
<protein>
    <recommendedName>
        <fullName evidence="3">3-keto-alpha-glucoside-1,2-lyase/3-keto-2-hydroxy-glucal hydratase domain-containing protein</fullName>
    </recommendedName>
</protein>
<gene>
    <name evidence="4" type="ORF">EI77_02290</name>
</gene>
<accession>A0A4R7S194</accession>
<sequence length="244" mass="26402">MKVTTLLFLALASLASAADKPLLAIPGEVIYESKLDTAPAAPWKAAKGQWELKDGVMRGSELEADKHGAVTRLPNKLNDFIIEYEFKFEGARTTSLSINAVKDHMARINITPKSVTIQKDDNDHEGPDKSVIFARFPAELTAGTWHKVRLEMVGDTMLGKVGDLTAWGSDALFKTDKMSPGFTVSGQSVDFRNLTIRAATLSPEWETVKATLPKPGEKVAPAATPKGKGKGKGKKGEAKKKKAE</sequence>
<evidence type="ECO:0000256" key="1">
    <source>
        <dbReference type="SAM" id="MobiDB-lite"/>
    </source>
</evidence>
<evidence type="ECO:0000256" key="2">
    <source>
        <dbReference type="SAM" id="SignalP"/>
    </source>
</evidence>
<dbReference type="InterPro" id="IPR010496">
    <property type="entry name" value="AL/BT2_dom"/>
</dbReference>
<feature type="region of interest" description="Disordered" evidence="1">
    <location>
        <begin position="207"/>
        <end position="244"/>
    </location>
</feature>
<evidence type="ECO:0000259" key="3">
    <source>
        <dbReference type="Pfam" id="PF06439"/>
    </source>
</evidence>
<evidence type="ECO:0000313" key="5">
    <source>
        <dbReference type="Proteomes" id="UP000295662"/>
    </source>
</evidence>
<dbReference type="RefSeq" id="WP_133795346.1">
    <property type="nucleotide sequence ID" value="NZ_SOCA01000003.1"/>
</dbReference>
<evidence type="ECO:0000313" key="4">
    <source>
        <dbReference type="EMBL" id="TDU71168.1"/>
    </source>
</evidence>
<dbReference type="AlphaFoldDB" id="A0A4R7S194"/>
<dbReference type="Proteomes" id="UP000295662">
    <property type="component" value="Unassembled WGS sequence"/>
</dbReference>
<dbReference type="OrthoDB" id="191481at2"/>
<name>A0A4R7S194_9BACT</name>
<dbReference type="GO" id="GO:0016787">
    <property type="term" value="F:hydrolase activity"/>
    <property type="evidence" value="ECO:0007669"/>
    <property type="project" value="InterPro"/>
</dbReference>